<dbReference type="GO" id="GO:0051287">
    <property type="term" value="F:NAD binding"/>
    <property type="evidence" value="ECO:0007669"/>
    <property type="project" value="InterPro"/>
</dbReference>
<evidence type="ECO:0000259" key="17">
    <source>
        <dbReference type="SMART" id="SM00859"/>
    </source>
</evidence>
<dbReference type="PANTHER" id="PTHR46278:SF2">
    <property type="entry name" value="ASPARTATE-SEMIALDEHYDE DEHYDROGENASE"/>
    <property type="match status" value="1"/>
</dbReference>
<comment type="similarity">
    <text evidence="4 15">Belongs to the aspartate-semialdehyde dehydrogenase family.</text>
</comment>
<dbReference type="GO" id="GO:0009097">
    <property type="term" value="P:isoleucine biosynthetic process"/>
    <property type="evidence" value="ECO:0007669"/>
    <property type="project" value="UniProtKB-UniRule"/>
</dbReference>
<comment type="pathway">
    <text evidence="3 15">Amino-acid biosynthesis; L-threonine biosynthesis; L-threonine from L-aspartate: step 2/5.</text>
</comment>
<evidence type="ECO:0000256" key="14">
    <source>
        <dbReference type="ARBA" id="ARBA00047891"/>
    </source>
</evidence>
<feature type="binding site" evidence="15">
    <location>
        <position position="162"/>
    </location>
    <ligand>
        <name>substrate</name>
    </ligand>
</feature>
<sequence length="345" mass="37612">MERKDMGYRVAVVGATGAVGREILKTLAERDFPVSEVAALASGRSAGQEISFGEDKVLKVRNLETFDFTGWDIGLFSPGASVSAVHAPRAAAAGCIVVDNTSQFRMEPDVPLVVPEVNPQALDSIKRGIIANPNCSTIQMVVALKPLHTRWGVKRVSVATYQSVSGAGKEGMDELFSHTKAGFVNDPTKPEQFTKEIAFNCIPHIDKFMDDGATKEEWKMAVETRKILDPDIAVFATCVRVPVFIGHGEAVHVEFEKPVTASEARAVLREAPGITVVDHREDGGYITQLECQGEDAVYVSRIRQDPTVPNGLAFWCVSDNLRKGAALNAVQIAELLIQQKRLRVR</sequence>
<evidence type="ECO:0000256" key="16">
    <source>
        <dbReference type="PIRSR" id="PIRSR000148-1"/>
    </source>
</evidence>
<evidence type="ECO:0000256" key="1">
    <source>
        <dbReference type="ARBA" id="ARBA00005021"/>
    </source>
</evidence>
<dbReference type="AlphaFoldDB" id="Q0BQC3"/>
<dbReference type="UniPathway" id="UPA00051">
    <property type="reaction ID" value="UER00464"/>
</dbReference>
<dbReference type="EC" id="1.2.1.11" evidence="6 15"/>
<feature type="binding site" evidence="15">
    <location>
        <position position="105"/>
    </location>
    <ligand>
        <name>phosphate</name>
        <dbReference type="ChEBI" id="CHEBI:43474"/>
    </ligand>
</feature>
<evidence type="ECO:0000256" key="5">
    <source>
        <dbReference type="ARBA" id="ARBA00011738"/>
    </source>
</evidence>
<evidence type="ECO:0000256" key="7">
    <source>
        <dbReference type="ARBA" id="ARBA00022605"/>
    </source>
</evidence>
<dbReference type="Gene3D" id="3.40.50.720">
    <property type="entry name" value="NAD(P)-binding Rossmann-like Domain"/>
    <property type="match status" value="1"/>
</dbReference>
<keyword evidence="19" id="KW-1185">Reference proteome</keyword>
<name>Q0BQC3_GRABC</name>
<evidence type="ECO:0000256" key="12">
    <source>
        <dbReference type="ARBA" id="ARBA00023154"/>
    </source>
</evidence>
<feature type="binding site" evidence="15">
    <location>
        <begin position="165"/>
        <end position="166"/>
    </location>
    <ligand>
        <name>NADP(+)</name>
        <dbReference type="ChEBI" id="CHEBI:58349"/>
    </ligand>
</feature>
<comment type="pathway">
    <text evidence="1 15">Amino-acid biosynthesis; L-methionine biosynthesis via de novo pathway; L-homoserine from L-aspartate: step 2/3.</text>
</comment>
<dbReference type="GO" id="GO:0009088">
    <property type="term" value="P:threonine biosynthetic process"/>
    <property type="evidence" value="ECO:0007669"/>
    <property type="project" value="UniProtKB-UniRule"/>
</dbReference>
<dbReference type="UniPathway" id="UPA00034">
    <property type="reaction ID" value="UER00016"/>
</dbReference>
<keyword evidence="7 15" id="KW-0028">Amino-acid biosynthesis</keyword>
<keyword evidence="8 15" id="KW-0791">Threonine biosynthesis</keyword>
<comment type="catalytic activity">
    <reaction evidence="14 15">
        <text>L-aspartate 4-semialdehyde + phosphate + NADP(+) = 4-phospho-L-aspartate + NADPH + H(+)</text>
        <dbReference type="Rhea" id="RHEA:24284"/>
        <dbReference type="ChEBI" id="CHEBI:15378"/>
        <dbReference type="ChEBI" id="CHEBI:43474"/>
        <dbReference type="ChEBI" id="CHEBI:57535"/>
        <dbReference type="ChEBI" id="CHEBI:57783"/>
        <dbReference type="ChEBI" id="CHEBI:58349"/>
        <dbReference type="ChEBI" id="CHEBI:537519"/>
        <dbReference type="EC" id="1.2.1.11"/>
    </reaction>
</comment>
<dbReference type="KEGG" id="gbe:GbCGDNIH1_2081"/>
<dbReference type="Pfam" id="PF01118">
    <property type="entry name" value="Semialdhyde_dh"/>
    <property type="match status" value="1"/>
</dbReference>
<evidence type="ECO:0000256" key="9">
    <source>
        <dbReference type="ARBA" id="ARBA00022857"/>
    </source>
</evidence>
<feature type="active site" description="Acyl-thioester intermediate" evidence="15 16">
    <location>
        <position position="135"/>
    </location>
</feature>
<dbReference type="GO" id="GO:0050661">
    <property type="term" value="F:NADP binding"/>
    <property type="evidence" value="ECO:0007669"/>
    <property type="project" value="UniProtKB-UniRule"/>
</dbReference>
<dbReference type="GO" id="GO:0071266">
    <property type="term" value="P:'de novo' L-methionine biosynthetic process"/>
    <property type="evidence" value="ECO:0007669"/>
    <property type="project" value="UniProtKB-UniRule"/>
</dbReference>
<accession>Q0BQC3</accession>
<feature type="binding site" evidence="15">
    <location>
        <position position="187"/>
    </location>
    <ligand>
        <name>NADP(+)</name>
        <dbReference type="ChEBI" id="CHEBI:58349"/>
    </ligand>
</feature>
<evidence type="ECO:0000256" key="11">
    <source>
        <dbReference type="ARBA" id="ARBA00023002"/>
    </source>
</evidence>
<keyword evidence="11 15" id="KW-0560">Oxidoreductase</keyword>
<comment type="subunit">
    <text evidence="5 15">Homodimer.</text>
</comment>
<feature type="domain" description="Semialdehyde dehydrogenase NAD-binding" evidence="17">
    <location>
        <begin position="9"/>
        <end position="125"/>
    </location>
</feature>
<dbReference type="GO" id="GO:0019877">
    <property type="term" value="P:diaminopimelate biosynthetic process"/>
    <property type="evidence" value="ECO:0007669"/>
    <property type="project" value="UniProtKB-UniRule"/>
</dbReference>
<dbReference type="PIRSF" id="PIRSF000148">
    <property type="entry name" value="ASA_dh"/>
    <property type="match status" value="1"/>
</dbReference>
<dbReference type="EMBL" id="CP000394">
    <property type="protein sequence ID" value="ABI62979.1"/>
    <property type="molecule type" value="Genomic_DNA"/>
</dbReference>
<dbReference type="NCBIfam" id="TIGR01296">
    <property type="entry name" value="asd_B"/>
    <property type="match status" value="1"/>
</dbReference>
<dbReference type="UniPathway" id="UPA00050">
    <property type="reaction ID" value="UER00463"/>
</dbReference>
<evidence type="ECO:0000313" key="18">
    <source>
        <dbReference type="EMBL" id="ABI62979.1"/>
    </source>
</evidence>
<dbReference type="InterPro" id="IPR000534">
    <property type="entry name" value="Semialdehyde_DH_NAD-bd"/>
</dbReference>
<dbReference type="Pfam" id="PF02774">
    <property type="entry name" value="Semialdhyde_dhC"/>
    <property type="match status" value="1"/>
</dbReference>
<keyword evidence="10 15" id="KW-0220">Diaminopimelate biosynthesis</keyword>
<evidence type="ECO:0000313" key="19">
    <source>
        <dbReference type="Proteomes" id="UP000001963"/>
    </source>
</evidence>
<dbReference type="HOGENOM" id="CLU_049966_0_1_5"/>
<dbReference type="HAMAP" id="MF_02121">
    <property type="entry name" value="ASADH"/>
    <property type="match status" value="1"/>
</dbReference>
<dbReference type="InterPro" id="IPR012080">
    <property type="entry name" value="Asp_semialdehyde_DH"/>
</dbReference>
<dbReference type="InterPro" id="IPR005986">
    <property type="entry name" value="Asp_semialdehyde_DH_beta"/>
</dbReference>
<dbReference type="InterPro" id="IPR036291">
    <property type="entry name" value="NAD(P)-bd_dom_sf"/>
</dbReference>
<feature type="binding site" evidence="15">
    <location>
        <position position="320"/>
    </location>
    <ligand>
        <name>NADP(+)</name>
        <dbReference type="ChEBI" id="CHEBI:58349"/>
    </ligand>
</feature>
<dbReference type="SUPFAM" id="SSF51735">
    <property type="entry name" value="NAD(P)-binding Rossmann-fold domains"/>
    <property type="match status" value="1"/>
</dbReference>
<comment type="function">
    <text evidence="15">Catalyzes the NADPH-dependent formation of L-aspartate-semialdehyde (L-ASA) by the reductive dephosphorylation of L-aspartyl-4-phosphate.</text>
</comment>
<feature type="binding site" evidence="15">
    <location>
        <begin position="16"/>
        <end position="19"/>
    </location>
    <ligand>
        <name>NADP(+)</name>
        <dbReference type="ChEBI" id="CHEBI:58349"/>
    </ligand>
</feature>
<evidence type="ECO:0000256" key="4">
    <source>
        <dbReference type="ARBA" id="ARBA00010584"/>
    </source>
</evidence>
<dbReference type="Proteomes" id="UP000001963">
    <property type="component" value="Chromosome"/>
</dbReference>
<feature type="binding site" evidence="15">
    <location>
        <position position="240"/>
    </location>
    <ligand>
        <name>substrate</name>
    </ligand>
</feature>
<dbReference type="eggNOG" id="COG0136">
    <property type="taxonomic scope" value="Bacteria"/>
</dbReference>
<feature type="binding site" evidence="15">
    <location>
        <begin position="44"/>
        <end position="45"/>
    </location>
    <ligand>
        <name>NADP(+)</name>
        <dbReference type="ChEBI" id="CHEBI:58349"/>
    </ligand>
</feature>
<dbReference type="CDD" id="cd02316">
    <property type="entry name" value="VcASADH2_like_N"/>
    <property type="match status" value="1"/>
</dbReference>
<gene>
    <name evidence="15" type="primary">asd</name>
    <name evidence="18" type="ordered locus">GbCGDNIH1_2081</name>
</gene>
<dbReference type="PANTHER" id="PTHR46278">
    <property type="entry name" value="DEHYDROGENASE, PUTATIVE-RELATED"/>
    <property type="match status" value="1"/>
</dbReference>
<dbReference type="GO" id="GO:0004073">
    <property type="term" value="F:aspartate-semialdehyde dehydrogenase activity"/>
    <property type="evidence" value="ECO:0007669"/>
    <property type="project" value="UniProtKB-UniRule"/>
</dbReference>
<dbReference type="GO" id="GO:0009089">
    <property type="term" value="P:lysine biosynthetic process via diaminopimelate"/>
    <property type="evidence" value="ECO:0007669"/>
    <property type="project" value="UniProtKB-UniRule"/>
</dbReference>
<evidence type="ECO:0000256" key="13">
    <source>
        <dbReference type="ARBA" id="ARBA00023167"/>
    </source>
</evidence>
<feature type="active site" description="Proton acceptor" evidence="15 16">
    <location>
        <position position="247"/>
    </location>
</feature>
<dbReference type="SUPFAM" id="SSF55347">
    <property type="entry name" value="Glyceraldehyde-3-phosphate dehydrogenase-like, C-terminal domain"/>
    <property type="match status" value="1"/>
</dbReference>
<keyword evidence="13 15" id="KW-0486">Methionine biosynthesis</keyword>
<keyword evidence="9 15" id="KW-0521">NADP</keyword>
<dbReference type="CDD" id="cd18131">
    <property type="entry name" value="ASADH_C_bac_euk_like"/>
    <property type="match status" value="1"/>
</dbReference>
<dbReference type="Gene3D" id="3.30.360.10">
    <property type="entry name" value="Dihydrodipicolinate Reductase, domain 2"/>
    <property type="match status" value="1"/>
</dbReference>
<dbReference type="InterPro" id="IPR012280">
    <property type="entry name" value="Semialdhyde_DH_dimer_dom"/>
</dbReference>
<evidence type="ECO:0000256" key="3">
    <source>
        <dbReference type="ARBA" id="ARBA00005097"/>
    </source>
</evidence>
<dbReference type="NCBIfam" id="NF011456">
    <property type="entry name" value="PRK14874.1"/>
    <property type="match status" value="1"/>
</dbReference>
<organism evidence="18 19">
    <name type="scientific">Granulibacter bethesdensis (strain ATCC BAA-1260 / CGDNIH1)</name>
    <dbReference type="NCBI Taxonomy" id="391165"/>
    <lineage>
        <taxon>Bacteria</taxon>
        <taxon>Pseudomonadati</taxon>
        <taxon>Pseudomonadota</taxon>
        <taxon>Alphaproteobacteria</taxon>
        <taxon>Acetobacterales</taxon>
        <taxon>Acetobacteraceae</taxon>
        <taxon>Granulibacter</taxon>
    </lineage>
</organism>
<reference evidence="18 19" key="1">
    <citation type="journal article" date="2007" name="J. Bacteriol.">
        <title>Genome sequence analysis of the emerging human pathogenic acetic acid bacterium Granulibacter bethesdensis.</title>
        <authorList>
            <person name="Greenberg D.E."/>
            <person name="Porcella S.F."/>
            <person name="Zelazny A.M."/>
            <person name="Virtaneva K."/>
            <person name="Sturdevant D.E."/>
            <person name="Kupko J.J.III."/>
            <person name="Barbian K.D."/>
            <person name="Babar A."/>
            <person name="Dorward D.W."/>
            <person name="Holland S.M."/>
        </authorList>
    </citation>
    <scope>NUCLEOTIDE SEQUENCE [LARGE SCALE GENOMIC DNA]</scope>
    <source>
        <strain evidence="19">ATCC BAA-1260 / CGDNIH1</strain>
    </source>
</reference>
<dbReference type="SMART" id="SM00859">
    <property type="entry name" value="Semialdhyde_dh"/>
    <property type="match status" value="1"/>
</dbReference>
<evidence type="ECO:0000256" key="15">
    <source>
        <dbReference type="HAMAP-Rule" id="MF_02121"/>
    </source>
</evidence>
<protein>
    <recommendedName>
        <fullName evidence="6 15">Aspartate-semialdehyde dehydrogenase</fullName>
        <shortName evidence="15">ASA dehydrogenase</shortName>
        <shortName evidence="15">ASADH</shortName>
        <ecNumber evidence="6 15">1.2.1.11</ecNumber>
    </recommendedName>
    <alternativeName>
        <fullName evidence="15">Aspartate-beta-semialdehyde dehydrogenase</fullName>
    </alternativeName>
</protein>
<dbReference type="GO" id="GO:0046983">
    <property type="term" value="F:protein dimerization activity"/>
    <property type="evidence" value="ECO:0007669"/>
    <property type="project" value="InterPro"/>
</dbReference>
<evidence type="ECO:0000256" key="8">
    <source>
        <dbReference type="ARBA" id="ARBA00022697"/>
    </source>
</evidence>
<evidence type="ECO:0000256" key="2">
    <source>
        <dbReference type="ARBA" id="ARBA00005076"/>
    </source>
</evidence>
<proteinExistence type="inferred from homology"/>
<comment type="caution">
    <text evidence="15">Lacks conserved residue(s) required for the propagation of feature annotation.</text>
</comment>
<keyword evidence="12 15" id="KW-0457">Lysine biosynthesis</keyword>
<evidence type="ECO:0000256" key="10">
    <source>
        <dbReference type="ARBA" id="ARBA00022915"/>
    </source>
</evidence>
<comment type="pathway">
    <text evidence="2 15">Amino-acid biosynthesis; L-lysine biosynthesis via DAP pathway; (S)-tetrahydrodipicolinate from L-aspartate: step 2/4.</text>
</comment>
<evidence type="ECO:0000256" key="6">
    <source>
        <dbReference type="ARBA" id="ARBA00013120"/>
    </source>
</evidence>
<dbReference type="STRING" id="391165.GbCGDNIH1_2081"/>